<evidence type="ECO:0000256" key="2">
    <source>
        <dbReference type="SAM" id="Phobius"/>
    </source>
</evidence>
<evidence type="ECO:0000256" key="1">
    <source>
        <dbReference type="SAM" id="MobiDB-lite"/>
    </source>
</evidence>
<accession>A0A917Y996</accession>
<keyword evidence="2" id="KW-0472">Membrane</keyword>
<name>A0A917Y996_9ACTN</name>
<dbReference type="InterPro" id="IPR012347">
    <property type="entry name" value="Ferritin-like"/>
</dbReference>
<keyword evidence="2" id="KW-1133">Transmembrane helix</keyword>
<comment type="caution">
    <text evidence="4">The sequence shown here is derived from an EMBL/GenBank/DDBJ whole genome shotgun (WGS) entry which is preliminary data.</text>
</comment>
<dbReference type="Pfam" id="PF13628">
    <property type="entry name" value="DUF4142"/>
    <property type="match status" value="1"/>
</dbReference>
<dbReference type="AlphaFoldDB" id="A0A917Y996"/>
<feature type="region of interest" description="Disordered" evidence="1">
    <location>
        <begin position="208"/>
        <end position="255"/>
    </location>
</feature>
<evidence type="ECO:0000313" key="4">
    <source>
        <dbReference type="EMBL" id="GGN73127.1"/>
    </source>
</evidence>
<organism evidence="4 5">
    <name type="scientific">Streptomyces albiflavescens</name>
    <dbReference type="NCBI Taxonomy" id="1623582"/>
    <lineage>
        <taxon>Bacteria</taxon>
        <taxon>Bacillati</taxon>
        <taxon>Actinomycetota</taxon>
        <taxon>Actinomycetes</taxon>
        <taxon>Kitasatosporales</taxon>
        <taxon>Streptomycetaceae</taxon>
        <taxon>Streptomyces</taxon>
    </lineage>
</organism>
<feature type="transmembrane region" description="Helical" evidence="2">
    <location>
        <begin position="12"/>
        <end position="35"/>
    </location>
</feature>
<gene>
    <name evidence="4" type="ORF">GCM10011579_050890</name>
</gene>
<dbReference type="RefSeq" id="WP_189188372.1">
    <property type="nucleotide sequence ID" value="NZ_BMMM01000009.1"/>
</dbReference>
<reference evidence="4 5" key="1">
    <citation type="journal article" date="2014" name="Int. J. Syst. Evol. Microbiol.">
        <title>Complete genome sequence of Corynebacterium casei LMG S-19264T (=DSM 44701T), isolated from a smear-ripened cheese.</title>
        <authorList>
            <consortium name="US DOE Joint Genome Institute (JGI-PGF)"/>
            <person name="Walter F."/>
            <person name="Albersmeier A."/>
            <person name="Kalinowski J."/>
            <person name="Ruckert C."/>
        </authorList>
    </citation>
    <scope>NUCLEOTIDE SEQUENCE [LARGE SCALE GENOMIC DNA]</scope>
    <source>
        <strain evidence="4 5">CGMCC 4.7111</strain>
    </source>
</reference>
<dbReference type="PANTHER" id="PTHR38593:SF1">
    <property type="entry name" value="BLR2558 PROTEIN"/>
    <property type="match status" value="1"/>
</dbReference>
<evidence type="ECO:0000259" key="3">
    <source>
        <dbReference type="Pfam" id="PF13628"/>
    </source>
</evidence>
<sequence>MRSINRTGLVSGTGLVITGLTATLVALVFPVWSYADRSGTGLDTLNAQTVSTQFGPLSALDREFITKVRLAGLWELPAGQQAQERGTTQAVRTAGEHLIEGHTFLDARVRNVAARLGLELPNQPNPQQQQWLATLSAAHGTDYDQKFANILRKAHGKVFSVVAQVRANTRNSLVRDLADDANTTVLDHIKVLEATGYVDFDALAQDAATASPPPLTNSPAPPGPTQSPGSPIPVTPSSGYPLPPAASRAKPSSTP</sequence>
<dbReference type="InterPro" id="IPR025419">
    <property type="entry name" value="DUF4142"/>
</dbReference>
<keyword evidence="5" id="KW-1185">Reference proteome</keyword>
<feature type="domain" description="DUF4142" evidence="3">
    <location>
        <begin position="61"/>
        <end position="192"/>
    </location>
</feature>
<feature type="compositionally biased region" description="Pro residues" evidence="1">
    <location>
        <begin position="211"/>
        <end position="234"/>
    </location>
</feature>
<evidence type="ECO:0000313" key="5">
    <source>
        <dbReference type="Proteomes" id="UP000600365"/>
    </source>
</evidence>
<dbReference type="Proteomes" id="UP000600365">
    <property type="component" value="Unassembled WGS sequence"/>
</dbReference>
<keyword evidence="2" id="KW-0812">Transmembrane</keyword>
<dbReference type="Gene3D" id="1.20.1260.10">
    <property type="match status" value="1"/>
</dbReference>
<protein>
    <recommendedName>
        <fullName evidence="3">DUF4142 domain-containing protein</fullName>
    </recommendedName>
</protein>
<dbReference type="EMBL" id="BMMM01000009">
    <property type="protein sequence ID" value="GGN73127.1"/>
    <property type="molecule type" value="Genomic_DNA"/>
</dbReference>
<proteinExistence type="predicted"/>
<dbReference type="PANTHER" id="PTHR38593">
    <property type="entry name" value="BLR2558 PROTEIN"/>
    <property type="match status" value="1"/>
</dbReference>